<name>A0A6J5M3N7_9CAUD</name>
<dbReference type="SUPFAM" id="SSF54060">
    <property type="entry name" value="His-Me finger endonucleases"/>
    <property type="match status" value="1"/>
</dbReference>
<dbReference type="GO" id="GO:0003677">
    <property type="term" value="F:DNA binding"/>
    <property type="evidence" value="ECO:0007669"/>
    <property type="project" value="InterPro"/>
</dbReference>
<reference evidence="2" key="1">
    <citation type="submission" date="2020-04" db="EMBL/GenBank/DDBJ databases">
        <authorList>
            <person name="Chiriac C."/>
            <person name="Salcher M."/>
            <person name="Ghai R."/>
            <person name="Kavagutti S V."/>
        </authorList>
    </citation>
    <scope>NUCLEOTIDE SEQUENCE</scope>
</reference>
<feature type="domain" description="HNH nuclease" evidence="1">
    <location>
        <begin position="53"/>
        <end position="96"/>
    </location>
</feature>
<proteinExistence type="predicted"/>
<organism evidence="2">
    <name type="scientific">uncultured Caudovirales phage</name>
    <dbReference type="NCBI Taxonomy" id="2100421"/>
    <lineage>
        <taxon>Viruses</taxon>
        <taxon>Duplodnaviria</taxon>
        <taxon>Heunggongvirae</taxon>
        <taxon>Uroviricota</taxon>
        <taxon>Caudoviricetes</taxon>
        <taxon>Peduoviridae</taxon>
        <taxon>Maltschvirus</taxon>
        <taxon>Maltschvirus maltsch</taxon>
    </lineage>
</organism>
<dbReference type="InterPro" id="IPR044925">
    <property type="entry name" value="His-Me_finger_sf"/>
</dbReference>
<dbReference type="Pfam" id="PF13392">
    <property type="entry name" value="HNH_3"/>
    <property type="match status" value="1"/>
</dbReference>
<dbReference type="Gene3D" id="3.90.75.20">
    <property type="match status" value="1"/>
</dbReference>
<evidence type="ECO:0000259" key="1">
    <source>
        <dbReference type="Pfam" id="PF13392"/>
    </source>
</evidence>
<accession>A0A6J5M3N7</accession>
<dbReference type="SUPFAM" id="SSF54171">
    <property type="entry name" value="DNA-binding domain"/>
    <property type="match status" value="1"/>
</dbReference>
<dbReference type="EMBL" id="LR796390">
    <property type="protein sequence ID" value="CAB4141585.1"/>
    <property type="molecule type" value="Genomic_DNA"/>
</dbReference>
<dbReference type="InterPro" id="IPR016177">
    <property type="entry name" value="DNA-bd_dom_sf"/>
</dbReference>
<gene>
    <name evidence="2" type="ORF">UFOVP415_34</name>
</gene>
<sequence>MITQQRLKELLHYDCTTGLFTRKTTICNKKTGSTSGSKHNRGYVQIMIDGENYLAHRLAWLYVYGVWPNKQIDHINRIKTDNRIENLRDVSNSTNQHNNGLRKHNTTGMTGVMYLKSRNVYVAQMYVNKNRIYLGTFKLKEDAISARKNYEQSLKIFV</sequence>
<evidence type="ECO:0000313" key="2">
    <source>
        <dbReference type="EMBL" id="CAB4141585.1"/>
    </source>
</evidence>
<protein>
    <submittedName>
        <fullName evidence="2">HNH nuclease</fullName>
    </submittedName>
</protein>
<dbReference type="InterPro" id="IPR003615">
    <property type="entry name" value="HNH_nuc"/>
</dbReference>